<name>A0A367L373_9HYPO</name>
<feature type="non-terminal residue" evidence="1">
    <location>
        <position position="1"/>
    </location>
</feature>
<proteinExistence type="predicted"/>
<evidence type="ECO:0000313" key="2">
    <source>
        <dbReference type="Proteomes" id="UP000253664"/>
    </source>
</evidence>
<organism evidence="1 2">
    <name type="scientific">Ophiocordyceps polyrhachis-furcata BCC 54312</name>
    <dbReference type="NCBI Taxonomy" id="1330021"/>
    <lineage>
        <taxon>Eukaryota</taxon>
        <taxon>Fungi</taxon>
        <taxon>Dikarya</taxon>
        <taxon>Ascomycota</taxon>
        <taxon>Pezizomycotina</taxon>
        <taxon>Sordariomycetes</taxon>
        <taxon>Hypocreomycetidae</taxon>
        <taxon>Hypocreales</taxon>
        <taxon>Ophiocordycipitaceae</taxon>
        <taxon>Ophiocordyceps</taxon>
    </lineage>
</organism>
<dbReference type="AlphaFoldDB" id="A0A367L373"/>
<reference evidence="1 2" key="1">
    <citation type="journal article" date="2015" name="BMC Genomics">
        <title>Insights from the genome of Ophiocordyceps polyrhachis-furcata to pathogenicity and host specificity in insect fungi.</title>
        <authorList>
            <person name="Wichadakul D."/>
            <person name="Kobmoo N."/>
            <person name="Ingsriswang S."/>
            <person name="Tangphatsornruang S."/>
            <person name="Chantasingh D."/>
            <person name="Luangsa-ard J.J."/>
            <person name="Eurwilaichitr L."/>
        </authorList>
    </citation>
    <scope>NUCLEOTIDE SEQUENCE [LARGE SCALE GENOMIC DNA]</scope>
    <source>
        <strain evidence="1 2">BCC 54312</strain>
    </source>
</reference>
<gene>
    <name evidence="1" type="ORF">L249_5081</name>
</gene>
<keyword evidence="2" id="KW-1185">Reference proteome</keyword>
<dbReference type="EMBL" id="LKCN02000017">
    <property type="protein sequence ID" value="RCI08883.1"/>
    <property type="molecule type" value="Genomic_DNA"/>
</dbReference>
<accession>A0A367L373</accession>
<comment type="caution">
    <text evidence="1">The sequence shown here is derived from an EMBL/GenBank/DDBJ whole genome shotgun (WGS) entry which is preliminary data.</text>
</comment>
<dbReference type="Proteomes" id="UP000253664">
    <property type="component" value="Unassembled WGS sequence"/>
</dbReference>
<dbReference type="OrthoDB" id="4779840at2759"/>
<sequence length="177" mass="20485">TPCLLLIFRTPVNLTVSAFPKFLISRKSRGNTAIGFASFPFRQPLLRSLAQRLPRTVYDYFLPRTRKSYYSSYREEKDAFYDITNALCSNAALTPAERLGLEPNTENYKVDRILNIRKIKRSKGIIITIPTLKTLIHYLITTICPLPIARRIKLRQLPLPYLPYCRLAKANLPCYPY</sequence>
<evidence type="ECO:0000313" key="1">
    <source>
        <dbReference type="EMBL" id="RCI08883.1"/>
    </source>
</evidence>
<feature type="non-terminal residue" evidence="1">
    <location>
        <position position="177"/>
    </location>
</feature>
<protein>
    <submittedName>
        <fullName evidence="1">Uncharacterized protein</fullName>
    </submittedName>
</protein>